<dbReference type="InterPro" id="IPR052807">
    <property type="entry name" value="Mito_transl_resp_regulator"/>
</dbReference>
<dbReference type="EMBL" id="VIIS01001564">
    <property type="protein sequence ID" value="KAF0296398.1"/>
    <property type="molecule type" value="Genomic_DNA"/>
</dbReference>
<dbReference type="OrthoDB" id="1696305at2759"/>
<feature type="region of interest" description="Disordered" evidence="1">
    <location>
        <begin position="1"/>
        <end position="59"/>
    </location>
</feature>
<keyword evidence="4" id="KW-1185">Reference proteome</keyword>
<dbReference type="SUPFAM" id="SSF52540">
    <property type="entry name" value="P-loop containing nucleoside triphosphate hydrolases"/>
    <property type="match status" value="1"/>
</dbReference>
<comment type="caution">
    <text evidence="3">The sequence shown here is derived from an EMBL/GenBank/DDBJ whole genome shotgun (WGS) entry which is preliminary data.</text>
</comment>
<dbReference type="Proteomes" id="UP000440578">
    <property type="component" value="Unassembled WGS sequence"/>
</dbReference>
<dbReference type="AlphaFoldDB" id="A0A6A4W303"/>
<feature type="domain" description="G" evidence="2">
    <location>
        <begin position="277"/>
        <end position="329"/>
    </location>
</feature>
<feature type="compositionally biased region" description="Low complexity" evidence="1">
    <location>
        <begin position="1"/>
        <end position="12"/>
    </location>
</feature>
<evidence type="ECO:0000313" key="4">
    <source>
        <dbReference type="Proteomes" id="UP000440578"/>
    </source>
</evidence>
<dbReference type="PANTHER" id="PTHR46406">
    <property type="entry name" value="NITRIC OXIDE-ASSOCIATED PROTEIN 1"/>
    <property type="match status" value="1"/>
</dbReference>
<gene>
    <name evidence="3" type="primary">Noa1</name>
    <name evidence="3" type="ORF">FJT64_000566</name>
</gene>
<dbReference type="Gene3D" id="3.40.50.300">
    <property type="entry name" value="P-loop containing nucleotide triphosphate hydrolases"/>
    <property type="match status" value="1"/>
</dbReference>
<protein>
    <submittedName>
        <fullName evidence="3">Nitric oxide-associated protein 1</fullName>
    </submittedName>
</protein>
<dbReference type="GO" id="GO:0005525">
    <property type="term" value="F:GTP binding"/>
    <property type="evidence" value="ECO:0007669"/>
    <property type="project" value="InterPro"/>
</dbReference>
<reference evidence="3 4" key="1">
    <citation type="submission" date="2019-07" db="EMBL/GenBank/DDBJ databases">
        <title>Draft genome assembly of a fouling barnacle, Amphibalanus amphitrite (Darwin, 1854): The first reference genome for Thecostraca.</title>
        <authorList>
            <person name="Kim W."/>
        </authorList>
    </citation>
    <scope>NUCLEOTIDE SEQUENCE [LARGE SCALE GENOMIC DNA]</scope>
    <source>
        <strain evidence="3">SNU_AA5</strain>
        <tissue evidence="3">Soma without cirri and trophi</tissue>
    </source>
</reference>
<dbReference type="Pfam" id="PF01926">
    <property type="entry name" value="MMR_HSR1"/>
    <property type="match status" value="1"/>
</dbReference>
<evidence type="ECO:0000256" key="1">
    <source>
        <dbReference type="SAM" id="MobiDB-lite"/>
    </source>
</evidence>
<evidence type="ECO:0000313" key="3">
    <source>
        <dbReference type="EMBL" id="KAF0296398.1"/>
    </source>
</evidence>
<proteinExistence type="predicted"/>
<evidence type="ECO:0000259" key="2">
    <source>
        <dbReference type="Pfam" id="PF01926"/>
    </source>
</evidence>
<organism evidence="3 4">
    <name type="scientific">Amphibalanus amphitrite</name>
    <name type="common">Striped barnacle</name>
    <name type="synonym">Balanus amphitrite</name>
    <dbReference type="NCBI Taxonomy" id="1232801"/>
    <lineage>
        <taxon>Eukaryota</taxon>
        <taxon>Metazoa</taxon>
        <taxon>Ecdysozoa</taxon>
        <taxon>Arthropoda</taxon>
        <taxon>Crustacea</taxon>
        <taxon>Multicrustacea</taxon>
        <taxon>Cirripedia</taxon>
        <taxon>Thoracica</taxon>
        <taxon>Thoracicalcarea</taxon>
        <taxon>Balanomorpha</taxon>
        <taxon>Balanoidea</taxon>
        <taxon>Balanidae</taxon>
        <taxon>Amphibalaninae</taxon>
        <taxon>Amphibalanus</taxon>
    </lineage>
</organism>
<dbReference type="InterPro" id="IPR006073">
    <property type="entry name" value="GTP-bd"/>
</dbReference>
<name>A0A6A4W303_AMPAM</name>
<dbReference type="PANTHER" id="PTHR46406:SF1">
    <property type="entry name" value="NITRIC OXIDE-ASSOCIATED PROTEIN 1"/>
    <property type="match status" value="1"/>
</dbReference>
<accession>A0A6A4W303</accession>
<sequence length="622" mass="68401">MSSSGSVDTSDSAAQSGSESLSPAEVTFPYASPTPVQFTDAPRDREPADEPLPADTRLQQSVRERVRLLREQAVREEAAAADGADQDELWVLRYGRPDPSVPVSRSVCGGCGAHLHCQEPAWPGYLPAEVLRAAPERELRDLVCQRCYFLRFHQTAVNVTVPAADYSLLMRRIGDWPALLVLVVDLLDFPCSVWSGIGQLVGRSRPVIIVGNKVDLLPQDSDGYLARVTASLSAALERCGVDRLNVKHTCLVSARTGYGIEELVTVIQTHWAAQGDVYLMGCTNVGKSSLFNALLQSDLCKSTAHDLIRRATTSRWPGTTLNLLKFPMMRPQEFHLQKRRQRLQREKNWAAEEQRLRHSQLMETKQPRYAMLTGHIGRTFRGERARDGEAAVLGAAPEPEPERIGGVAADDPRFPTGRWVYDTPGFVGADQLLGQLTQQELLLTLGRQLLRPRTFSLAPGQSLFVAGLARLDYRAGPSNARLTVFASGDLPVTVTATEDAAAIYRDYLQSGLFVVPCGGADRFSRWPELEPRELTVTGGSLTESAADIVLSSAGWVAVTPAEDRSGGNHKELKFTAHTPGGAGVFVRSRPVLPYAVRLRGRRQRDSPAHRVGELYQLREARR</sequence>
<dbReference type="InterPro" id="IPR027417">
    <property type="entry name" value="P-loop_NTPase"/>
</dbReference>
<dbReference type="CDD" id="cd01855">
    <property type="entry name" value="YqeH"/>
    <property type="match status" value="1"/>
</dbReference>